<dbReference type="KEGG" id="rau:MC5_02075"/>
<gene>
    <name evidence="1" type="ordered locus">MC5_02075</name>
</gene>
<sequence length="96" mass="11462">MINFYIYDTIRIIYVYEDGFMQKKLTITIDEAVYYRLYSIIGERKISKFIEQLVKPYVINEELGVAYKAMAKDTKAEEQANEWVEGLIKSDLYEKR</sequence>
<dbReference type="EMBL" id="CP003338">
    <property type="protein sequence ID" value="AFC70802.1"/>
    <property type="molecule type" value="Genomic_DNA"/>
</dbReference>
<reference evidence="2" key="1">
    <citation type="submission" date="2012-02" db="EMBL/GenBank/DDBJ databases">
        <title>Complete genome sequence of Rickettsia australis strain Cutlack.</title>
        <authorList>
            <person name="Johnson S.L."/>
            <person name="Munk A.C."/>
            <person name="Han S."/>
            <person name="Bruce D.C."/>
            <person name="Dasch G.A."/>
        </authorList>
    </citation>
    <scope>NUCLEOTIDE SEQUENCE [LARGE SCALE GENOMIC DNA]</scope>
    <source>
        <strain evidence="2">Cutlack</strain>
    </source>
</reference>
<dbReference type="AlphaFoldDB" id="H8K9T2"/>
<dbReference type="STRING" id="1105110.MC5_02075"/>
<evidence type="ECO:0008006" key="3">
    <source>
        <dbReference type="Google" id="ProtNLM"/>
    </source>
</evidence>
<dbReference type="HOGENOM" id="CLU_195329_0_0_5"/>
<protein>
    <recommendedName>
        <fullName evidence="3">Addiction module antitoxin</fullName>
    </recommendedName>
</protein>
<evidence type="ECO:0000313" key="1">
    <source>
        <dbReference type="EMBL" id="AFC70802.1"/>
    </source>
</evidence>
<name>H8K9T2_RICAC</name>
<dbReference type="eggNOG" id="ENOG50334SJ">
    <property type="taxonomic scope" value="Bacteria"/>
</dbReference>
<evidence type="ECO:0000313" key="2">
    <source>
        <dbReference type="Proteomes" id="UP000007589"/>
    </source>
</evidence>
<proteinExistence type="predicted"/>
<keyword evidence="2" id="KW-1185">Reference proteome</keyword>
<organism evidence="1 2">
    <name type="scientific">Rickettsia australis (strain Cutlack)</name>
    <dbReference type="NCBI Taxonomy" id="1105110"/>
    <lineage>
        <taxon>Bacteria</taxon>
        <taxon>Pseudomonadati</taxon>
        <taxon>Pseudomonadota</taxon>
        <taxon>Alphaproteobacteria</taxon>
        <taxon>Rickettsiales</taxon>
        <taxon>Rickettsiaceae</taxon>
        <taxon>Rickettsieae</taxon>
        <taxon>Rickettsia</taxon>
        <taxon>spotted fever group</taxon>
    </lineage>
</organism>
<dbReference type="OrthoDB" id="573771at2"/>
<accession>H8K9T2</accession>
<dbReference type="Proteomes" id="UP000007589">
    <property type="component" value="Chromosome"/>
</dbReference>